<dbReference type="AlphaFoldDB" id="A0A931DCL2"/>
<organism evidence="2 3">
    <name type="scientific">Zhihengliuella flava</name>
    <dbReference type="NCBI Taxonomy" id="1285193"/>
    <lineage>
        <taxon>Bacteria</taxon>
        <taxon>Bacillati</taxon>
        <taxon>Actinomycetota</taxon>
        <taxon>Actinomycetes</taxon>
        <taxon>Micrococcales</taxon>
        <taxon>Micrococcaceae</taxon>
        <taxon>Zhihengliuella</taxon>
    </lineage>
</organism>
<dbReference type="InterPro" id="IPR035901">
    <property type="entry name" value="GIY-YIG_endonuc_sf"/>
</dbReference>
<accession>A0A931DCL2</accession>
<evidence type="ECO:0000313" key="3">
    <source>
        <dbReference type="Proteomes" id="UP000625033"/>
    </source>
</evidence>
<name>A0A931DCL2_9MICC</name>
<evidence type="ECO:0000259" key="1">
    <source>
        <dbReference type="Pfam" id="PF01541"/>
    </source>
</evidence>
<dbReference type="Gene3D" id="3.40.1440.10">
    <property type="entry name" value="GIY-YIG endonuclease"/>
    <property type="match status" value="1"/>
</dbReference>
<dbReference type="EMBL" id="JADOTZ010000001">
    <property type="protein sequence ID" value="MBG6085066.1"/>
    <property type="molecule type" value="Genomic_DNA"/>
</dbReference>
<protein>
    <recommendedName>
        <fullName evidence="1">GIY-YIG domain-containing protein</fullName>
    </recommendedName>
</protein>
<dbReference type="Proteomes" id="UP000625033">
    <property type="component" value="Unassembled WGS sequence"/>
</dbReference>
<dbReference type="SUPFAM" id="SSF82771">
    <property type="entry name" value="GIY-YIG endonuclease"/>
    <property type="match status" value="1"/>
</dbReference>
<keyword evidence="3" id="KW-1185">Reference proteome</keyword>
<sequence>MEHLGENVRAGKFGFLLTREKYAIPNSRSSFYSSQFDVGEAEEWQGTYTDESRRFYTEEWCVRQRARALANFDLNMRYFEQLGGAHFGQAVNQLLSISPRLRFVDDLKALDGVEGVYLMILDDYKQIYVGQADDMRKRIKQHWSGAKQFDRLLFGPVEVSILSIDSFRALDTTRVIAAKTRATSALEQKVEEAVPASFRLNRLSGGRLDWMEETGRVPYGFGRRLQ</sequence>
<evidence type="ECO:0000313" key="2">
    <source>
        <dbReference type="EMBL" id="MBG6085066.1"/>
    </source>
</evidence>
<proteinExistence type="predicted"/>
<dbReference type="RefSeq" id="WP_196836294.1">
    <property type="nucleotide sequence ID" value="NZ_JADOTZ010000001.1"/>
</dbReference>
<dbReference type="InterPro" id="IPR000305">
    <property type="entry name" value="GIY-YIG_endonuc"/>
</dbReference>
<dbReference type="Pfam" id="PF01541">
    <property type="entry name" value="GIY-YIG"/>
    <property type="match status" value="1"/>
</dbReference>
<feature type="domain" description="GIY-YIG" evidence="1">
    <location>
        <begin position="115"/>
        <end position="165"/>
    </location>
</feature>
<comment type="caution">
    <text evidence="2">The sequence shown here is derived from an EMBL/GenBank/DDBJ whole genome shotgun (WGS) entry which is preliminary data.</text>
</comment>
<reference evidence="2" key="1">
    <citation type="submission" date="2020-11" db="EMBL/GenBank/DDBJ databases">
        <title>Sequencing the genomes of 1000 actinobacteria strains.</title>
        <authorList>
            <person name="Klenk H.-P."/>
        </authorList>
    </citation>
    <scope>NUCLEOTIDE SEQUENCE</scope>
    <source>
        <strain evidence="2">DSM 26152</strain>
    </source>
</reference>
<dbReference type="CDD" id="cd00719">
    <property type="entry name" value="GIY-YIG_SF"/>
    <property type="match status" value="1"/>
</dbReference>
<gene>
    <name evidence="2" type="ORF">IW252_001833</name>
</gene>